<dbReference type="PANTHER" id="PTHR43479">
    <property type="entry name" value="ACREF/ENVCD OPERON REPRESSOR-RELATED"/>
    <property type="match status" value="1"/>
</dbReference>
<dbReference type="InterPro" id="IPR050624">
    <property type="entry name" value="HTH-type_Tx_Regulator"/>
</dbReference>
<dbReference type="PROSITE" id="PS50977">
    <property type="entry name" value="HTH_TETR_2"/>
    <property type="match status" value="1"/>
</dbReference>
<dbReference type="Pfam" id="PF00440">
    <property type="entry name" value="TetR_N"/>
    <property type="match status" value="1"/>
</dbReference>
<evidence type="ECO:0000256" key="2">
    <source>
        <dbReference type="ARBA" id="ARBA00023125"/>
    </source>
</evidence>
<sequence length="60" mass="7074">MAKSLREMKVEKTKELLRNTLIDLIEEKGFDAISVRDITLKAGLNRGTFYLHYRDKYDLL</sequence>
<keyword evidence="2 3" id="KW-0238">DNA-binding</keyword>
<gene>
    <name evidence="5" type="ORF">P4447_18310</name>
</gene>
<dbReference type="PANTHER" id="PTHR43479:SF7">
    <property type="entry name" value="TETR-FAMILY TRANSCRIPTIONAL REGULATOR"/>
    <property type="match status" value="1"/>
</dbReference>
<dbReference type="InterPro" id="IPR001647">
    <property type="entry name" value="HTH_TetR"/>
</dbReference>
<dbReference type="EMBL" id="JARMQG010000323">
    <property type="protein sequence ID" value="MED3564371.1"/>
    <property type="molecule type" value="Genomic_DNA"/>
</dbReference>
<dbReference type="Gene3D" id="1.10.357.10">
    <property type="entry name" value="Tetracycline Repressor, domain 2"/>
    <property type="match status" value="1"/>
</dbReference>
<evidence type="ECO:0000256" key="1">
    <source>
        <dbReference type="ARBA" id="ARBA00022491"/>
    </source>
</evidence>
<feature type="DNA-binding region" description="H-T-H motif" evidence="3">
    <location>
        <begin position="34"/>
        <end position="53"/>
    </location>
</feature>
<dbReference type="Proteomes" id="UP001330749">
    <property type="component" value="Unassembled WGS sequence"/>
</dbReference>
<accession>A0ABU6NG12</accession>
<evidence type="ECO:0000313" key="5">
    <source>
        <dbReference type="EMBL" id="MED3564371.1"/>
    </source>
</evidence>
<keyword evidence="6" id="KW-1185">Reference proteome</keyword>
<feature type="non-terminal residue" evidence="5">
    <location>
        <position position="60"/>
    </location>
</feature>
<name>A0ABU6NG12_9BACI</name>
<keyword evidence="1" id="KW-0678">Repressor</keyword>
<dbReference type="PRINTS" id="PR00455">
    <property type="entry name" value="HTHTETR"/>
</dbReference>
<dbReference type="InterPro" id="IPR009057">
    <property type="entry name" value="Homeodomain-like_sf"/>
</dbReference>
<evidence type="ECO:0000256" key="3">
    <source>
        <dbReference type="PROSITE-ProRule" id="PRU00335"/>
    </source>
</evidence>
<dbReference type="SUPFAM" id="SSF46689">
    <property type="entry name" value="Homeodomain-like"/>
    <property type="match status" value="1"/>
</dbReference>
<protein>
    <submittedName>
        <fullName evidence="5">TetR family transcriptional regulator</fullName>
    </submittedName>
</protein>
<proteinExistence type="predicted"/>
<organism evidence="5 6">
    <name type="scientific">Bacillus xiapuensis</name>
    <dbReference type="NCBI Taxonomy" id="2014075"/>
    <lineage>
        <taxon>Bacteria</taxon>
        <taxon>Bacillati</taxon>
        <taxon>Bacillota</taxon>
        <taxon>Bacilli</taxon>
        <taxon>Bacillales</taxon>
        <taxon>Bacillaceae</taxon>
        <taxon>Bacillus</taxon>
    </lineage>
</organism>
<feature type="domain" description="HTH tetR-type" evidence="4">
    <location>
        <begin position="11"/>
        <end position="60"/>
    </location>
</feature>
<comment type="caution">
    <text evidence="5">The sequence shown here is derived from an EMBL/GenBank/DDBJ whole genome shotgun (WGS) entry which is preliminary data.</text>
</comment>
<evidence type="ECO:0000313" key="6">
    <source>
        <dbReference type="Proteomes" id="UP001330749"/>
    </source>
</evidence>
<reference evidence="5 6" key="1">
    <citation type="submission" date="2023-03" db="EMBL/GenBank/DDBJ databases">
        <title>Bacillus Genome Sequencing.</title>
        <authorList>
            <person name="Dunlap C."/>
        </authorList>
    </citation>
    <scope>NUCLEOTIDE SEQUENCE [LARGE SCALE GENOMIC DNA]</scope>
    <source>
        <strain evidence="5 6">B-14544</strain>
    </source>
</reference>
<evidence type="ECO:0000259" key="4">
    <source>
        <dbReference type="PROSITE" id="PS50977"/>
    </source>
</evidence>
<dbReference type="RefSeq" id="WP_327969497.1">
    <property type="nucleotide sequence ID" value="NZ_JARMQG010000323.1"/>
</dbReference>